<feature type="signal peptide" evidence="1">
    <location>
        <begin position="1"/>
        <end position="23"/>
    </location>
</feature>
<comment type="caution">
    <text evidence="2">The sequence shown here is derived from an EMBL/GenBank/DDBJ whole genome shotgun (WGS) entry which is preliminary data.</text>
</comment>
<keyword evidence="1" id="KW-0732">Signal</keyword>
<accession>A0AAD5WF12</accession>
<organism evidence="2 3">
    <name type="scientific">Parelaphostrongylus tenuis</name>
    <name type="common">Meningeal worm</name>
    <dbReference type="NCBI Taxonomy" id="148309"/>
    <lineage>
        <taxon>Eukaryota</taxon>
        <taxon>Metazoa</taxon>
        <taxon>Ecdysozoa</taxon>
        <taxon>Nematoda</taxon>
        <taxon>Chromadorea</taxon>
        <taxon>Rhabditida</taxon>
        <taxon>Rhabditina</taxon>
        <taxon>Rhabditomorpha</taxon>
        <taxon>Strongyloidea</taxon>
        <taxon>Metastrongylidae</taxon>
        <taxon>Parelaphostrongylus</taxon>
    </lineage>
</organism>
<evidence type="ECO:0000313" key="3">
    <source>
        <dbReference type="Proteomes" id="UP001196413"/>
    </source>
</evidence>
<gene>
    <name evidence="2" type="ORF">KIN20_028728</name>
</gene>
<dbReference type="AlphaFoldDB" id="A0AAD5WF12"/>
<feature type="chain" id="PRO_5042006324" evidence="1">
    <location>
        <begin position="24"/>
        <end position="65"/>
    </location>
</feature>
<dbReference type="EMBL" id="JAHQIW010005992">
    <property type="protein sequence ID" value="KAJ1367746.1"/>
    <property type="molecule type" value="Genomic_DNA"/>
</dbReference>
<name>A0AAD5WF12_PARTN</name>
<proteinExistence type="predicted"/>
<keyword evidence="3" id="KW-1185">Reference proteome</keyword>
<sequence length="65" mass="6947">MSHKQPIVSSYGGWLVFLLAADARTVLFSQTEANVCGRLADSHAYYGTLVALDPSSKSPTSDPFA</sequence>
<protein>
    <submittedName>
        <fullName evidence="2">Uncharacterized protein</fullName>
    </submittedName>
</protein>
<evidence type="ECO:0000313" key="2">
    <source>
        <dbReference type="EMBL" id="KAJ1367746.1"/>
    </source>
</evidence>
<reference evidence="2" key="1">
    <citation type="submission" date="2021-06" db="EMBL/GenBank/DDBJ databases">
        <title>Parelaphostrongylus tenuis whole genome reference sequence.</title>
        <authorList>
            <person name="Garwood T.J."/>
            <person name="Larsen P.A."/>
            <person name="Fountain-Jones N.M."/>
            <person name="Garbe J.R."/>
            <person name="Macchietto M.G."/>
            <person name="Kania S.A."/>
            <person name="Gerhold R.W."/>
            <person name="Richards J.E."/>
            <person name="Wolf T.M."/>
        </authorList>
    </citation>
    <scope>NUCLEOTIDE SEQUENCE</scope>
    <source>
        <strain evidence="2">MNPRO001-30</strain>
        <tissue evidence="2">Meninges</tissue>
    </source>
</reference>
<dbReference type="Proteomes" id="UP001196413">
    <property type="component" value="Unassembled WGS sequence"/>
</dbReference>
<evidence type="ECO:0000256" key="1">
    <source>
        <dbReference type="SAM" id="SignalP"/>
    </source>
</evidence>